<dbReference type="InterPro" id="IPR018076">
    <property type="entry name" value="T2SS_GspF_dom"/>
</dbReference>
<keyword evidence="4" id="KW-1003">Cell membrane</keyword>
<keyword evidence="3 9" id="KW-0813">Transport</keyword>
<gene>
    <name evidence="12" type="ORF">MMIC_P1838</name>
</gene>
<evidence type="ECO:0000256" key="1">
    <source>
        <dbReference type="ARBA" id="ARBA00004429"/>
    </source>
</evidence>
<feature type="domain" description="Type II secretion system protein GspF" evidence="11">
    <location>
        <begin position="65"/>
        <end position="188"/>
    </location>
</feature>
<evidence type="ECO:0000256" key="4">
    <source>
        <dbReference type="ARBA" id="ARBA00022475"/>
    </source>
</evidence>
<dbReference type="InterPro" id="IPR001992">
    <property type="entry name" value="T2SS_GspF/T4SS_PilC_CS"/>
</dbReference>
<evidence type="ECO:0000256" key="2">
    <source>
        <dbReference type="ARBA" id="ARBA00005745"/>
    </source>
</evidence>
<dbReference type="PROSITE" id="PS00874">
    <property type="entry name" value="T2SP_F"/>
    <property type="match status" value="1"/>
</dbReference>
<dbReference type="RefSeq" id="WP_072660161.1">
    <property type="nucleotide sequence ID" value="NZ_BDFD01000016.1"/>
</dbReference>
<proteinExistence type="inferred from homology"/>
<evidence type="ECO:0000256" key="10">
    <source>
        <dbReference type="SAM" id="Phobius"/>
    </source>
</evidence>
<evidence type="ECO:0000313" key="13">
    <source>
        <dbReference type="Proteomes" id="UP000231632"/>
    </source>
</evidence>
<keyword evidence="7 10" id="KW-1133">Transmembrane helix</keyword>
<evidence type="ECO:0000256" key="3">
    <source>
        <dbReference type="ARBA" id="ARBA00022448"/>
    </source>
</evidence>
<dbReference type="InterPro" id="IPR003004">
    <property type="entry name" value="GspF/PilC"/>
</dbReference>
<dbReference type="OrthoDB" id="5297636at2"/>
<reference evidence="12 13" key="1">
    <citation type="journal article" date="2017" name="Arch. Microbiol.">
        <title>Mariprofundus micogutta sp. nov., a novel iron-oxidizing zetaproteobacterium isolated from a deep-sea hydrothermal field at the Bayonnaise knoll of the Izu-Ogasawara arc, and a description of Mariprofundales ord. nov. and Zetaproteobacteria classis nov.</title>
        <authorList>
            <person name="Makita H."/>
            <person name="Tanaka E."/>
            <person name="Mitsunobu S."/>
            <person name="Miyazaki M."/>
            <person name="Nunoura T."/>
            <person name="Uematsu K."/>
            <person name="Takaki Y."/>
            <person name="Nishi S."/>
            <person name="Shimamura S."/>
            <person name="Takai K."/>
        </authorList>
    </citation>
    <scope>NUCLEOTIDE SEQUENCE [LARGE SCALE GENOMIC DNA]</scope>
    <source>
        <strain evidence="12 13">ET2</strain>
    </source>
</reference>
<dbReference type="AlphaFoldDB" id="A0A1L8CPQ8"/>
<dbReference type="EMBL" id="BDFD01000016">
    <property type="protein sequence ID" value="GAV20863.1"/>
    <property type="molecule type" value="Genomic_DNA"/>
</dbReference>
<comment type="caution">
    <text evidence="12">The sequence shown here is derived from an EMBL/GenBank/DDBJ whole genome shotgun (WGS) entry which is preliminary data.</text>
</comment>
<evidence type="ECO:0000313" key="12">
    <source>
        <dbReference type="EMBL" id="GAV20863.1"/>
    </source>
</evidence>
<evidence type="ECO:0000256" key="8">
    <source>
        <dbReference type="ARBA" id="ARBA00023136"/>
    </source>
</evidence>
<keyword evidence="5" id="KW-0997">Cell inner membrane</keyword>
<dbReference type="PANTHER" id="PTHR30012">
    <property type="entry name" value="GENERAL SECRETION PATHWAY PROTEIN"/>
    <property type="match status" value="1"/>
</dbReference>
<evidence type="ECO:0000259" key="11">
    <source>
        <dbReference type="Pfam" id="PF00482"/>
    </source>
</evidence>
<evidence type="ECO:0000256" key="9">
    <source>
        <dbReference type="RuleBase" id="RU003923"/>
    </source>
</evidence>
<accession>A0A1L8CPQ8</accession>
<evidence type="ECO:0000256" key="5">
    <source>
        <dbReference type="ARBA" id="ARBA00022519"/>
    </source>
</evidence>
<comment type="subcellular location">
    <subcellularLocation>
        <location evidence="1 9">Cell inner membrane</location>
        <topology evidence="1 9">Multi-pass membrane protein</topology>
    </subcellularLocation>
</comment>
<organism evidence="12 13">
    <name type="scientific">Mariprofundus micogutta</name>
    <dbReference type="NCBI Taxonomy" id="1921010"/>
    <lineage>
        <taxon>Bacteria</taxon>
        <taxon>Pseudomonadati</taxon>
        <taxon>Pseudomonadota</taxon>
        <taxon>Candidatius Mariprofundia</taxon>
        <taxon>Mariprofundales</taxon>
        <taxon>Mariprofundaceae</taxon>
        <taxon>Mariprofundus</taxon>
    </lineage>
</organism>
<feature type="domain" description="Type II secretion system protein GspF" evidence="11">
    <location>
        <begin position="268"/>
        <end position="390"/>
    </location>
</feature>
<dbReference type="PRINTS" id="PR00812">
    <property type="entry name" value="BCTERIALGSPF"/>
</dbReference>
<comment type="similarity">
    <text evidence="2 9">Belongs to the GSP F family.</text>
</comment>
<dbReference type="FunFam" id="1.20.81.30:FF:000001">
    <property type="entry name" value="Type II secretion system protein F"/>
    <property type="match status" value="2"/>
</dbReference>
<dbReference type="Proteomes" id="UP000231632">
    <property type="component" value="Unassembled WGS sequence"/>
</dbReference>
<keyword evidence="8 10" id="KW-0472">Membrane</keyword>
<keyword evidence="13" id="KW-1185">Reference proteome</keyword>
<dbReference type="STRING" id="1921010.MMIC_P1838"/>
<dbReference type="PANTHER" id="PTHR30012:SF7">
    <property type="entry name" value="PROTEIN TRANSPORT PROTEIN HOFC HOMOLOG"/>
    <property type="match status" value="1"/>
</dbReference>
<name>A0A1L8CPQ8_9PROT</name>
<keyword evidence="6 9" id="KW-0812">Transmembrane</keyword>
<evidence type="ECO:0000256" key="6">
    <source>
        <dbReference type="ARBA" id="ARBA00022692"/>
    </source>
</evidence>
<dbReference type="Pfam" id="PF00482">
    <property type="entry name" value="T2SSF"/>
    <property type="match status" value="2"/>
</dbReference>
<dbReference type="InterPro" id="IPR042094">
    <property type="entry name" value="T2SS_GspF_sf"/>
</dbReference>
<feature type="transmembrane region" description="Helical" evidence="10">
    <location>
        <begin position="371"/>
        <end position="391"/>
    </location>
</feature>
<dbReference type="Gene3D" id="1.20.81.30">
    <property type="entry name" value="Type II secretion system (T2SS), domain F"/>
    <property type="match status" value="2"/>
</dbReference>
<feature type="transmembrane region" description="Helical" evidence="10">
    <location>
        <begin position="218"/>
        <end position="237"/>
    </location>
</feature>
<sequence>MATTFVWQAKNKQGVAQSGELDAANKDVVIAILRRQGLSEIKAKKKPVEIHLFPEKVVEKDISIFFRQLATMINAGLPLVQCFELAERGSEKKAMTRLLKDVRQNLEGGNPLGETMRKFPDEFDRLTCALIEAGEQGGILDSILLRLCAYKEKALSLKGKIKSAMVYPIAILVVSFIVTSILMIFVIPIFAEMFADFGADLPAPTQLAMAISDIFVEYWYVVIFSPILLVMLIKALYKTPKGHYQLDKLMLALPILGDVLRKASVARFCRTFSTLSAAGVPILEALDTVAETSGNVVIEEVILHSKDSISQGQTLTAPLEASKIFPVMVTQMISIGEQTGSLEEMLSKIADFYEEEVDTAVDNMQQLMEPLIMAFLGVVIGGLVIAMYLPIFQMAAIV</sequence>
<dbReference type="GO" id="GO:0015628">
    <property type="term" value="P:protein secretion by the type II secretion system"/>
    <property type="evidence" value="ECO:0007669"/>
    <property type="project" value="TreeGrafter"/>
</dbReference>
<dbReference type="GO" id="GO:0005886">
    <property type="term" value="C:plasma membrane"/>
    <property type="evidence" value="ECO:0007669"/>
    <property type="project" value="UniProtKB-SubCell"/>
</dbReference>
<protein>
    <submittedName>
        <fullName evidence="12">Type IV pilus assembly protein PilC</fullName>
    </submittedName>
</protein>
<feature type="transmembrane region" description="Helical" evidence="10">
    <location>
        <begin position="166"/>
        <end position="191"/>
    </location>
</feature>
<evidence type="ECO:0000256" key="7">
    <source>
        <dbReference type="ARBA" id="ARBA00022989"/>
    </source>
</evidence>